<name>A0ABT4H1A4_PAEAL</name>
<accession>A0ABT4H1A4</accession>
<comment type="caution">
    <text evidence="1">The sequence shown here is derived from an EMBL/GenBank/DDBJ whole genome shotgun (WGS) entry which is preliminary data.</text>
</comment>
<reference evidence="1 2" key="1">
    <citation type="submission" date="2022-05" db="EMBL/GenBank/DDBJ databases">
        <title>Genome Sequencing of Bee-Associated Microbes.</title>
        <authorList>
            <person name="Dunlap C."/>
        </authorList>
    </citation>
    <scope>NUCLEOTIDE SEQUENCE [LARGE SCALE GENOMIC DNA]</scope>
    <source>
        <strain evidence="1 2">NRRL B-04010</strain>
    </source>
</reference>
<evidence type="ECO:0000313" key="1">
    <source>
        <dbReference type="EMBL" id="MCY9762725.1"/>
    </source>
</evidence>
<evidence type="ECO:0000313" key="2">
    <source>
        <dbReference type="Proteomes" id="UP001527181"/>
    </source>
</evidence>
<gene>
    <name evidence="1" type="ORF">M5X12_19510</name>
</gene>
<dbReference type="GeneID" id="94492516"/>
<dbReference type="EMBL" id="JAMDNP010000042">
    <property type="protein sequence ID" value="MCY9762725.1"/>
    <property type="molecule type" value="Genomic_DNA"/>
</dbReference>
<dbReference type="Proteomes" id="UP001527181">
    <property type="component" value="Unassembled WGS sequence"/>
</dbReference>
<sequence length="69" mass="8076">MTPDDFVRFPLKVSPQVHAFFKKRSKETGVAMTSLMYLVLEDYVKNELVLQQKYGEEIAKIINQQQKEV</sequence>
<proteinExistence type="predicted"/>
<protein>
    <submittedName>
        <fullName evidence="1">Uncharacterized protein</fullName>
    </submittedName>
</protein>
<keyword evidence="2" id="KW-1185">Reference proteome</keyword>
<organism evidence="1 2">
    <name type="scientific">Paenibacillus alvei</name>
    <name type="common">Bacillus alvei</name>
    <dbReference type="NCBI Taxonomy" id="44250"/>
    <lineage>
        <taxon>Bacteria</taxon>
        <taxon>Bacillati</taxon>
        <taxon>Bacillota</taxon>
        <taxon>Bacilli</taxon>
        <taxon>Bacillales</taxon>
        <taxon>Paenibacillaceae</taxon>
        <taxon>Paenibacillus</taxon>
    </lineage>
</organism>
<dbReference type="RefSeq" id="WP_005552742.1">
    <property type="nucleotide sequence ID" value="NZ_JAMDLX010000030.1"/>
</dbReference>